<keyword evidence="2" id="KW-0732">Signal</keyword>
<organism evidence="3 4">
    <name type="scientific">BD1-7 clade bacterium</name>
    <dbReference type="NCBI Taxonomy" id="2029982"/>
    <lineage>
        <taxon>Bacteria</taxon>
        <taxon>Pseudomonadati</taxon>
        <taxon>Pseudomonadota</taxon>
        <taxon>Gammaproteobacteria</taxon>
        <taxon>Cellvibrionales</taxon>
        <taxon>Spongiibacteraceae</taxon>
        <taxon>BD1-7 clade</taxon>
    </lineage>
</organism>
<feature type="compositionally biased region" description="Polar residues" evidence="1">
    <location>
        <begin position="161"/>
        <end position="170"/>
    </location>
</feature>
<dbReference type="EMBL" id="CACSIO010000034">
    <property type="protein sequence ID" value="CAA0119354.1"/>
    <property type="molecule type" value="Genomic_DNA"/>
</dbReference>
<name>A0A5S9QMX1_9GAMM</name>
<accession>A0A5S9QMX1</accession>
<evidence type="ECO:0000313" key="3">
    <source>
        <dbReference type="EMBL" id="CAA0119354.1"/>
    </source>
</evidence>
<dbReference type="Proteomes" id="UP000441399">
    <property type="component" value="Unassembled WGS sequence"/>
</dbReference>
<feature type="chain" id="PRO_5024893135" evidence="2">
    <location>
        <begin position="22"/>
        <end position="315"/>
    </location>
</feature>
<proteinExistence type="predicted"/>
<dbReference type="AlphaFoldDB" id="A0A5S9QMX1"/>
<dbReference type="PROSITE" id="PS51257">
    <property type="entry name" value="PROKAR_LIPOPROTEIN"/>
    <property type="match status" value="1"/>
</dbReference>
<feature type="region of interest" description="Disordered" evidence="1">
    <location>
        <begin position="124"/>
        <end position="224"/>
    </location>
</feature>
<dbReference type="OrthoDB" id="5344729at2"/>
<evidence type="ECO:0000256" key="2">
    <source>
        <dbReference type="SAM" id="SignalP"/>
    </source>
</evidence>
<protein>
    <submittedName>
        <fullName evidence="3">Uncharacterized protein</fullName>
    </submittedName>
</protein>
<sequence length="315" mass="33949">MRARLLISVLWVVFASGCATYRTDTEAEFDNTIVYDDPVIHVGEIPETPDQMTFLGWVEAEVTAISPFHANPTEEQVNVALALKGQEKGGHAVVFVTYREELFGMKMVARGQVVQLEDGQKYVHSLPPTPSRTRTRTVQYAEPEPKTKHLETVGSAAVISANASHDSQPASNVGSSVVPDDSSSSNGVAAAAATNKSAETQQSSNAVGTVPAEIKPAPVPADAKPDTTMADVQTVAACEGAQCGRKLEVLMFDTNVAVMAPSPQVMDKSTLYMIRSNAEFVRDNSKNNDIRKAAERILAMIRQQLTTMDNSGQIR</sequence>
<feature type="signal peptide" evidence="2">
    <location>
        <begin position="1"/>
        <end position="21"/>
    </location>
</feature>
<reference evidence="3 4" key="1">
    <citation type="submission" date="2019-11" db="EMBL/GenBank/DDBJ databases">
        <authorList>
            <person name="Holert J."/>
        </authorList>
    </citation>
    <scope>NUCLEOTIDE SEQUENCE [LARGE SCALE GENOMIC DNA]</scope>
    <source>
        <strain evidence="3">SB11_3</strain>
    </source>
</reference>
<feature type="compositionally biased region" description="Low complexity" evidence="1">
    <location>
        <begin position="171"/>
        <end position="198"/>
    </location>
</feature>
<gene>
    <name evidence="3" type="ORF">OPDIPICF_02259</name>
</gene>
<evidence type="ECO:0000313" key="4">
    <source>
        <dbReference type="Proteomes" id="UP000441399"/>
    </source>
</evidence>
<keyword evidence="4" id="KW-1185">Reference proteome</keyword>
<evidence type="ECO:0000256" key="1">
    <source>
        <dbReference type="SAM" id="MobiDB-lite"/>
    </source>
</evidence>